<evidence type="ECO:0000313" key="2">
    <source>
        <dbReference type="EMBL" id="EHH00364.1"/>
    </source>
</evidence>
<keyword evidence="1" id="KW-0812">Transmembrane</keyword>
<sequence>MICFFIFIFLSLIFECKGTKSFRSRAGKNFFYAIFLLSPVFIVSLSPRFRKECAMSAW</sequence>
<dbReference type="AlphaFoldDB" id="G5SQG0"/>
<keyword evidence="3" id="KW-1185">Reference proteome</keyword>
<evidence type="ECO:0000256" key="1">
    <source>
        <dbReference type="SAM" id="Phobius"/>
    </source>
</evidence>
<evidence type="ECO:0000313" key="3">
    <source>
        <dbReference type="Proteomes" id="UP000003598"/>
    </source>
</evidence>
<keyword evidence="1" id="KW-1133">Transmembrane helix</keyword>
<feature type="transmembrane region" description="Helical" evidence="1">
    <location>
        <begin position="28"/>
        <end position="46"/>
    </location>
</feature>
<gene>
    <name evidence="2" type="ORF">HMPREF9441_01599</name>
</gene>
<keyword evidence="1" id="KW-0472">Membrane</keyword>
<dbReference type="STRING" id="762968.HMPREF9441_01599"/>
<comment type="caution">
    <text evidence="2">The sequence shown here is derived from an EMBL/GenBank/DDBJ whole genome shotgun (WGS) entry which is preliminary data.</text>
</comment>
<dbReference type="EMBL" id="AFFY01000022">
    <property type="protein sequence ID" value="EHH00364.1"/>
    <property type="molecule type" value="Genomic_DNA"/>
</dbReference>
<name>G5SQG0_9BACT</name>
<proteinExistence type="predicted"/>
<organism evidence="2 3">
    <name type="scientific">Paraprevotella clara YIT 11840</name>
    <dbReference type="NCBI Taxonomy" id="762968"/>
    <lineage>
        <taxon>Bacteria</taxon>
        <taxon>Pseudomonadati</taxon>
        <taxon>Bacteroidota</taxon>
        <taxon>Bacteroidia</taxon>
        <taxon>Bacteroidales</taxon>
        <taxon>Prevotellaceae</taxon>
        <taxon>Paraprevotella</taxon>
    </lineage>
</organism>
<dbReference type="HOGENOM" id="CLU_2975173_0_0_10"/>
<protein>
    <submittedName>
        <fullName evidence="2">Uncharacterized protein</fullName>
    </submittedName>
</protein>
<dbReference type="Proteomes" id="UP000003598">
    <property type="component" value="Unassembled WGS sequence"/>
</dbReference>
<reference evidence="2 3" key="1">
    <citation type="submission" date="2011-03" db="EMBL/GenBank/DDBJ databases">
        <authorList>
            <person name="Weinstock G."/>
            <person name="Sodergren E."/>
            <person name="Clifton S."/>
            <person name="Fulton L."/>
            <person name="Fulton B."/>
            <person name="Courtney L."/>
            <person name="Fronick C."/>
            <person name="Harrison M."/>
            <person name="Strong C."/>
            <person name="Farmer C."/>
            <person name="Delahaunty K."/>
            <person name="Markovic C."/>
            <person name="Hall O."/>
            <person name="Minx P."/>
            <person name="Tomlinson C."/>
            <person name="Mitreva M."/>
            <person name="Hou S."/>
            <person name="Chen J."/>
            <person name="Wollam A."/>
            <person name="Pepin K.H."/>
            <person name="Johnson M."/>
            <person name="Bhonagiri V."/>
            <person name="Zhang X."/>
            <person name="Suruliraj S."/>
            <person name="Warren W."/>
            <person name="Chinwalla A."/>
            <person name="Mardis E.R."/>
            <person name="Wilson R.K."/>
        </authorList>
    </citation>
    <scope>NUCLEOTIDE SEQUENCE [LARGE SCALE GENOMIC DNA]</scope>
    <source>
        <strain evidence="2 3">YIT 11840</strain>
    </source>
</reference>
<accession>G5SQG0</accession>